<proteinExistence type="inferred from homology"/>
<keyword evidence="2" id="KW-1003">Cell membrane</keyword>
<evidence type="ECO:0000256" key="1">
    <source>
        <dbReference type="ARBA" id="ARBA00004651"/>
    </source>
</evidence>
<keyword evidence="6" id="KW-0653">Protein transport</keyword>
<evidence type="ECO:0000313" key="10">
    <source>
        <dbReference type="Proteomes" id="UP000326837"/>
    </source>
</evidence>
<feature type="domain" description="MotA/TolQ/ExbB proton channel" evidence="8">
    <location>
        <begin position="20"/>
        <end position="124"/>
    </location>
</feature>
<keyword evidence="5 7" id="KW-0472">Membrane</keyword>
<comment type="subcellular location">
    <subcellularLocation>
        <location evidence="1">Cell membrane</location>
        <topology evidence="1">Multi-pass membrane protein</topology>
    </subcellularLocation>
    <subcellularLocation>
        <location evidence="6">Membrane</location>
        <topology evidence="6">Multi-pass membrane protein</topology>
    </subcellularLocation>
</comment>
<dbReference type="GO" id="GO:0015031">
    <property type="term" value="P:protein transport"/>
    <property type="evidence" value="ECO:0007669"/>
    <property type="project" value="UniProtKB-KW"/>
</dbReference>
<dbReference type="GO" id="GO:0005886">
    <property type="term" value="C:plasma membrane"/>
    <property type="evidence" value="ECO:0007669"/>
    <property type="project" value="UniProtKB-SubCell"/>
</dbReference>
<gene>
    <name evidence="9" type="ORF">PLANPX_4213</name>
</gene>
<dbReference type="InterPro" id="IPR002898">
    <property type="entry name" value="MotA_ExbB_proton_chnl"/>
</dbReference>
<keyword evidence="10" id="KW-1185">Reference proteome</keyword>
<dbReference type="EMBL" id="AP021861">
    <property type="protein sequence ID" value="BBO34601.1"/>
    <property type="molecule type" value="Genomic_DNA"/>
</dbReference>
<evidence type="ECO:0000256" key="4">
    <source>
        <dbReference type="ARBA" id="ARBA00022989"/>
    </source>
</evidence>
<evidence type="ECO:0000256" key="5">
    <source>
        <dbReference type="ARBA" id="ARBA00023136"/>
    </source>
</evidence>
<evidence type="ECO:0000256" key="3">
    <source>
        <dbReference type="ARBA" id="ARBA00022692"/>
    </source>
</evidence>
<dbReference type="KEGG" id="lpav:PLANPX_4213"/>
<evidence type="ECO:0000256" key="2">
    <source>
        <dbReference type="ARBA" id="ARBA00022475"/>
    </source>
</evidence>
<evidence type="ECO:0000313" key="9">
    <source>
        <dbReference type="EMBL" id="BBO34601.1"/>
    </source>
</evidence>
<feature type="transmembrane region" description="Helical" evidence="7">
    <location>
        <begin position="94"/>
        <end position="115"/>
    </location>
</feature>
<keyword evidence="4 7" id="KW-1133">Transmembrane helix</keyword>
<comment type="similarity">
    <text evidence="6">Belongs to the exbB/tolQ family.</text>
</comment>
<name>A0A5K7XI16_9BACT</name>
<evidence type="ECO:0000256" key="6">
    <source>
        <dbReference type="RuleBase" id="RU004057"/>
    </source>
</evidence>
<evidence type="ECO:0000259" key="8">
    <source>
        <dbReference type="Pfam" id="PF01618"/>
    </source>
</evidence>
<keyword evidence="6" id="KW-0813">Transport</keyword>
<sequence length="214" mass="23485">MLYNRISVALANLKNLGRVGDVDEILRSQAENDEAALETSYSVVAGFVWAIPVLGFIGTVQGLSSSIGEFGGVLQSAENFDVVTSKLRSVTAGLTMSFETTLVALVAALCIQLLLTFMKKSEQEFLDECTRYCVCWLCNHPRTDQSRPRWRRGYGYSLTNASPTVSRQRVSCHSTAAALIVPNPQFSWVAISFTSRSCCHGSIFSLIKRLAARC</sequence>
<organism evidence="9 10">
    <name type="scientific">Lacipirellula parvula</name>
    <dbReference type="NCBI Taxonomy" id="2650471"/>
    <lineage>
        <taxon>Bacteria</taxon>
        <taxon>Pseudomonadati</taxon>
        <taxon>Planctomycetota</taxon>
        <taxon>Planctomycetia</taxon>
        <taxon>Pirellulales</taxon>
        <taxon>Lacipirellulaceae</taxon>
        <taxon>Lacipirellula</taxon>
    </lineage>
</organism>
<accession>A0A5K7XI16</accession>
<dbReference type="AlphaFoldDB" id="A0A5K7XI16"/>
<keyword evidence="3 7" id="KW-0812">Transmembrane</keyword>
<evidence type="ECO:0000256" key="7">
    <source>
        <dbReference type="SAM" id="Phobius"/>
    </source>
</evidence>
<reference evidence="10" key="1">
    <citation type="submission" date="2019-10" db="EMBL/GenBank/DDBJ databases">
        <title>Lacipirellula parvula gen. nov., sp. nov., representing a lineage of planctomycetes widespread in freshwater anoxic habitats, and description of the family Lacipirellulaceae.</title>
        <authorList>
            <person name="Dedysh S.N."/>
            <person name="Kulichevskaya I.S."/>
            <person name="Beletsky A.V."/>
            <person name="Rakitin A.L."/>
            <person name="Mardanov A.V."/>
            <person name="Ivanova A.A."/>
            <person name="Saltykova V.X."/>
            <person name="Rijpstra W.I.C."/>
            <person name="Sinninghe Damste J.S."/>
            <person name="Ravin N.V."/>
        </authorList>
    </citation>
    <scope>NUCLEOTIDE SEQUENCE [LARGE SCALE GENOMIC DNA]</scope>
    <source>
        <strain evidence="10">PX69</strain>
    </source>
</reference>
<protein>
    <recommendedName>
        <fullName evidence="8">MotA/TolQ/ExbB proton channel domain-containing protein</fullName>
    </recommendedName>
</protein>
<dbReference type="Pfam" id="PF01618">
    <property type="entry name" value="MotA_ExbB"/>
    <property type="match status" value="1"/>
</dbReference>
<dbReference type="Proteomes" id="UP000326837">
    <property type="component" value="Chromosome"/>
</dbReference>